<dbReference type="SUPFAM" id="SSF48317">
    <property type="entry name" value="Acid phosphatase/Vanadium-dependent haloperoxidase"/>
    <property type="match status" value="1"/>
</dbReference>
<feature type="domain" description="Phosphatidic acid phosphatase type 2/haloperoxidase" evidence="2">
    <location>
        <begin position="78"/>
        <end position="188"/>
    </location>
</feature>
<protein>
    <submittedName>
        <fullName evidence="3">Phosphatase PAP2 family protein</fullName>
    </submittedName>
</protein>
<dbReference type="CDD" id="cd03392">
    <property type="entry name" value="PAP2_like_2"/>
    <property type="match status" value="1"/>
</dbReference>
<feature type="transmembrane region" description="Helical" evidence="1">
    <location>
        <begin position="7"/>
        <end position="26"/>
    </location>
</feature>
<feature type="transmembrane region" description="Helical" evidence="1">
    <location>
        <begin position="175"/>
        <end position="191"/>
    </location>
</feature>
<accession>A0ABR8XP96</accession>
<dbReference type="PANTHER" id="PTHR14969">
    <property type="entry name" value="SPHINGOSINE-1-PHOSPHATE PHOSPHOHYDROLASE"/>
    <property type="match status" value="1"/>
</dbReference>
<sequence length="203" mass="23256">MKKGAYLFALVTLAVFIIISLNYRTANFETMDAKIQSILRGNESIILFHYLGETEFIVMITVLLLLFLGICKRNYRGMLFTLLTIGVGNSINQLLKHFFERPRPEILDQLITYSFPSGHSQMSVLYLFTIAYLFSNMTNSNLKAMTIWSIAIVLAFFIGLARIAEGRHYPTDVLAGWSIGYSWFIICVLWYESSKHRLKQGNS</sequence>
<dbReference type="Proteomes" id="UP000600565">
    <property type="component" value="Unassembled WGS sequence"/>
</dbReference>
<dbReference type="SMART" id="SM00014">
    <property type="entry name" value="acidPPc"/>
    <property type="match status" value="1"/>
</dbReference>
<organism evidence="3 4">
    <name type="scientific">Solibacillus merdavium</name>
    <dbReference type="NCBI Taxonomy" id="2762218"/>
    <lineage>
        <taxon>Bacteria</taxon>
        <taxon>Bacillati</taxon>
        <taxon>Bacillota</taxon>
        <taxon>Bacilli</taxon>
        <taxon>Bacillales</taxon>
        <taxon>Caryophanaceae</taxon>
        <taxon>Solibacillus</taxon>
    </lineage>
</organism>
<evidence type="ECO:0000259" key="2">
    <source>
        <dbReference type="SMART" id="SM00014"/>
    </source>
</evidence>
<gene>
    <name evidence="3" type="ORF">H9632_11815</name>
</gene>
<keyword evidence="1" id="KW-1133">Transmembrane helix</keyword>
<dbReference type="InterPro" id="IPR000326">
    <property type="entry name" value="PAP2/HPO"/>
</dbReference>
<proteinExistence type="predicted"/>
<dbReference type="Pfam" id="PF01569">
    <property type="entry name" value="PAP2"/>
    <property type="match status" value="1"/>
</dbReference>
<evidence type="ECO:0000256" key="1">
    <source>
        <dbReference type="SAM" id="Phobius"/>
    </source>
</evidence>
<dbReference type="PANTHER" id="PTHR14969:SF13">
    <property type="entry name" value="AT30094P"/>
    <property type="match status" value="1"/>
</dbReference>
<feature type="transmembrane region" description="Helical" evidence="1">
    <location>
        <begin position="46"/>
        <end position="70"/>
    </location>
</feature>
<dbReference type="RefSeq" id="WP_191704278.1">
    <property type="nucleotide sequence ID" value="NZ_JACSPW010000010.1"/>
</dbReference>
<dbReference type="Gene3D" id="1.20.144.10">
    <property type="entry name" value="Phosphatidic acid phosphatase type 2/haloperoxidase"/>
    <property type="match status" value="2"/>
</dbReference>
<evidence type="ECO:0000313" key="4">
    <source>
        <dbReference type="Proteomes" id="UP000600565"/>
    </source>
</evidence>
<name>A0ABR8XP96_9BACL</name>
<keyword evidence="1" id="KW-0812">Transmembrane</keyword>
<evidence type="ECO:0000313" key="3">
    <source>
        <dbReference type="EMBL" id="MBD8033755.1"/>
    </source>
</evidence>
<keyword evidence="1" id="KW-0472">Membrane</keyword>
<reference evidence="3 4" key="1">
    <citation type="submission" date="2020-08" db="EMBL/GenBank/DDBJ databases">
        <title>A Genomic Blueprint of the Chicken Gut Microbiome.</title>
        <authorList>
            <person name="Gilroy R."/>
            <person name="Ravi A."/>
            <person name="Getino M."/>
            <person name="Pursley I."/>
            <person name="Horton D.L."/>
            <person name="Alikhan N.-F."/>
            <person name="Baker D."/>
            <person name="Gharbi K."/>
            <person name="Hall N."/>
            <person name="Watson M."/>
            <person name="Adriaenssens E.M."/>
            <person name="Foster-Nyarko E."/>
            <person name="Jarju S."/>
            <person name="Secka A."/>
            <person name="Antonio M."/>
            <person name="Oren A."/>
            <person name="Chaudhuri R."/>
            <person name="La Ragione R.M."/>
            <person name="Hildebrand F."/>
            <person name="Pallen M.J."/>
        </authorList>
    </citation>
    <scope>NUCLEOTIDE SEQUENCE [LARGE SCALE GENOMIC DNA]</scope>
    <source>
        <strain evidence="3 4">Sa1YVA6</strain>
    </source>
</reference>
<dbReference type="InterPro" id="IPR036938">
    <property type="entry name" value="PAP2/HPO_sf"/>
</dbReference>
<keyword evidence="4" id="KW-1185">Reference proteome</keyword>
<dbReference type="EMBL" id="JACSPW010000010">
    <property type="protein sequence ID" value="MBD8033755.1"/>
    <property type="molecule type" value="Genomic_DNA"/>
</dbReference>
<comment type="caution">
    <text evidence="3">The sequence shown here is derived from an EMBL/GenBank/DDBJ whole genome shotgun (WGS) entry which is preliminary data.</text>
</comment>
<feature type="transmembrane region" description="Helical" evidence="1">
    <location>
        <begin position="146"/>
        <end position="163"/>
    </location>
</feature>